<dbReference type="InterPro" id="IPR050382">
    <property type="entry name" value="MFS_Na/Anion_cotransporter"/>
</dbReference>
<evidence type="ECO:0000256" key="1">
    <source>
        <dbReference type="ARBA" id="ARBA00004141"/>
    </source>
</evidence>
<dbReference type="InterPro" id="IPR011701">
    <property type="entry name" value="MFS"/>
</dbReference>
<dbReference type="GO" id="GO:0022857">
    <property type="term" value="F:transmembrane transporter activity"/>
    <property type="evidence" value="ECO:0007669"/>
    <property type="project" value="InterPro"/>
</dbReference>
<feature type="transmembrane region" description="Helical" evidence="7">
    <location>
        <begin position="447"/>
        <end position="471"/>
    </location>
</feature>
<dbReference type="InterPro" id="IPR036259">
    <property type="entry name" value="MFS_trans_sf"/>
</dbReference>
<evidence type="ECO:0000256" key="6">
    <source>
        <dbReference type="SAM" id="MobiDB-lite"/>
    </source>
</evidence>
<proteinExistence type="inferred from homology"/>
<evidence type="ECO:0000313" key="9">
    <source>
        <dbReference type="EMBL" id="KAK9841244.1"/>
    </source>
</evidence>
<feature type="transmembrane region" description="Helical" evidence="7">
    <location>
        <begin position="425"/>
        <end position="441"/>
    </location>
</feature>
<comment type="subcellular location">
    <subcellularLocation>
        <location evidence="1">Membrane</location>
        <topology evidence="1">Multi-pass membrane protein</topology>
    </subcellularLocation>
</comment>
<evidence type="ECO:0000256" key="3">
    <source>
        <dbReference type="ARBA" id="ARBA00022989"/>
    </source>
</evidence>
<name>A0AAW1S4Q8_9CHLO</name>
<feature type="transmembrane region" description="Helical" evidence="7">
    <location>
        <begin position="196"/>
        <end position="215"/>
    </location>
</feature>
<keyword evidence="2 7" id="KW-0812">Transmembrane</keyword>
<evidence type="ECO:0000256" key="2">
    <source>
        <dbReference type="ARBA" id="ARBA00022692"/>
    </source>
</evidence>
<accession>A0AAW1S4Q8</accession>
<comment type="similarity">
    <text evidence="5">Belongs to the major facilitator superfamily. Sodium/anion cotransporter (TC 2.A.1.14) family.</text>
</comment>
<dbReference type="GO" id="GO:0016020">
    <property type="term" value="C:membrane"/>
    <property type="evidence" value="ECO:0007669"/>
    <property type="project" value="UniProtKB-SubCell"/>
</dbReference>
<comment type="caution">
    <text evidence="9">The sequence shown here is derived from an EMBL/GenBank/DDBJ whole genome shotgun (WGS) entry which is preliminary data.</text>
</comment>
<dbReference type="SUPFAM" id="SSF103473">
    <property type="entry name" value="MFS general substrate transporter"/>
    <property type="match status" value="1"/>
</dbReference>
<dbReference type="InterPro" id="IPR020846">
    <property type="entry name" value="MFS_dom"/>
</dbReference>
<evidence type="ECO:0000256" key="4">
    <source>
        <dbReference type="ARBA" id="ARBA00023136"/>
    </source>
</evidence>
<feature type="transmembrane region" description="Helical" evidence="7">
    <location>
        <begin position="172"/>
        <end position="190"/>
    </location>
</feature>
<dbReference type="EMBL" id="JALJOS010000003">
    <property type="protein sequence ID" value="KAK9841244.1"/>
    <property type="molecule type" value="Genomic_DNA"/>
</dbReference>
<evidence type="ECO:0000259" key="8">
    <source>
        <dbReference type="PROSITE" id="PS50850"/>
    </source>
</evidence>
<keyword evidence="4 7" id="KW-0472">Membrane</keyword>
<feature type="transmembrane region" description="Helical" evidence="7">
    <location>
        <begin position="347"/>
        <end position="368"/>
    </location>
</feature>
<protein>
    <recommendedName>
        <fullName evidence="8">Major facilitator superfamily (MFS) profile domain-containing protein</fullName>
    </recommendedName>
</protein>
<evidence type="ECO:0000256" key="5">
    <source>
        <dbReference type="ARBA" id="ARBA00024362"/>
    </source>
</evidence>
<feature type="transmembrane region" description="Helical" evidence="7">
    <location>
        <begin position="483"/>
        <end position="506"/>
    </location>
</feature>
<sequence length="541" mass="57408">MILPLDCHSLRSPPARQYIVLQQRILPVPVSRGSRAPGNCSQACQSFLTRQHGSPKLQSKHLRTSKVKAAPPSGHTQGPAVKVSDEAYPPATEANKDAFASQWTRVIVIVAGVMLLASLQRQTTSVLAVPLAAEFHISLPQLGLLQSAALVGYLVGQFPFGIIADKYGGAPVMLMGLAIWSVISGLTPLVRLVDNPFLWLTVARVALGLAQSCAAPSASAASAQWVPAEKRGRAMSILYGCFNAGSVLSMAATPFFATELGWPSAFRLFAIIGLVWAAVGWKVVPSRDYSKKDPSQDQSHQAGLQKSKAGTAGVEKVSDNILHAAQGAYSEANPQEQIRTPRNWPQIALLCWTHGVIGWGFFIFGTWIPTYLDYLGVTNLKTAGLLSALPWAATATAAVLAGLVADKLETGLGWTTVRVRRVMQSTATLGPALVLLPLILGKDHVSVTLAVACLTSTLALQAFCYAGFHAYLQDVANADAGKLLGLTNSSSTAVGIIGNLVTGQMAGIEHGYGIIFAITAALYFGSFITWNLFMKGAPVRL</sequence>
<dbReference type="Pfam" id="PF07690">
    <property type="entry name" value="MFS_1"/>
    <property type="match status" value="1"/>
</dbReference>
<feature type="domain" description="Major facilitator superfamily (MFS) profile" evidence="8">
    <location>
        <begin position="106"/>
        <end position="538"/>
    </location>
</feature>
<gene>
    <name evidence="9" type="ORF">WJX74_002501</name>
</gene>
<dbReference type="PANTHER" id="PTHR11662">
    <property type="entry name" value="SOLUTE CARRIER FAMILY 17"/>
    <property type="match status" value="1"/>
</dbReference>
<feature type="region of interest" description="Disordered" evidence="6">
    <location>
        <begin position="289"/>
        <end position="311"/>
    </location>
</feature>
<dbReference type="PROSITE" id="PS50850">
    <property type="entry name" value="MFS"/>
    <property type="match status" value="1"/>
</dbReference>
<feature type="transmembrane region" description="Helical" evidence="7">
    <location>
        <begin position="139"/>
        <end position="160"/>
    </location>
</feature>
<feature type="transmembrane region" description="Helical" evidence="7">
    <location>
        <begin position="388"/>
        <end position="405"/>
    </location>
</feature>
<dbReference type="AlphaFoldDB" id="A0AAW1S4Q8"/>
<organism evidence="9 10">
    <name type="scientific">Apatococcus lobatus</name>
    <dbReference type="NCBI Taxonomy" id="904363"/>
    <lineage>
        <taxon>Eukaryota</taxon>
        <taxon>Viridiplantae</taxon>
        <taxon>Chlorophyta</taxon>
        <taxon>core chlorophytes</taxon>
        <taxon>Trebouxiophyceae</taxon>
        <taxon>Chlorellales</taxon>
        <taxon>Chlorellaceae</taxon>
        <taxon>Apatococcus</taxon>
    </lineage>
</organism>
<evidence type="ECO:0000256" key="7">
    <source>
        <dbReference type="SAM" id="Phobius"/>
    </source>
</evidence>
<feature type="transmembrane region" description="Helical" evidence="7">
    <location>
        <begin position="512"/>
        <end position="533"/>
    </location>
</feature>
<keyword evidence="10" id="KW-1185">Reference proteome</keyword>
<dbReference type="Proteomes" id="UP001438707">
    <property type="component" value="Unassembled WGS sequence"/>
</dbReference>
<feature type="transmembrane region" description="Helical" evidence="7">
    <location>
        <begin position="264"/>
        <end position="284"/>
    </location>
</feature>
<evidence type="ECO:0000313" key="10">
    <source>
        <dbReference type="Proteomes" id="UP001438707"/>
    </source>
</evidence>
<reference evidence="9 10" key="1">
    <citation type="journal article" date="2024" name="Nat. Commun.">
        <title>Phylogenomics reveals the evolutionary origins of lichenization in chlorophyte algae.</title>
        <authorList>
            <person name="Puginier C."/>
            <person name="Libourel C."/>
            <person name="Otte J."/>
            <person name="Skaloud P."/>
            <person name="Haon M."/>
            <person name="Grisel S."/>
            <person name="Petersen M."/>
            <person name="Berrin J.G."/>
            <person name="Delaux P.M."/>
            <person name="Dal Grande F."/>
            <person name="Keller J."/>
        </authorList>
    </citation>
    <scope>NUCLEOTIDE SEQUENCE [LARGE SCALE GENOMIC DNA]</scope>
    <source>
        <strain evidence="9 10">SAG 2145</strain>
    </source>
</reference>
<dbReference type="PANTHER" id="PTHR11662:SF446">
    <property type="entry name" value="SODIUM-DEPENDENT PHOSPHATE TRANSPORT PROTEIN 1, CHLOROPLASTIC"/>
    <property type="match status" value="1"/>
</dbReference>
<dbReference type="Gene3D" id="1.20.1250.20">
    <property type="entry name" value="MFS general substrate transporter like domains"/>
    <property type="match status" value="2"/>
</dbReference>
<feature type="transmembrane region" description="Helical" evidence="7">
    <location>
        <begin position="236"/>
        <end position="258"/>
    </location>
</feature>
<keyword evidence="3 7" id="KW-1133">Transmembrane helix</keyword>